<dbReference type="OrthoDB" id="2436196at2"/>
<dbReference type="NCBIfam" id="TIGR02406">
    <property type="entry name" value="ectoine_EctA"/>
    <property type="match status" value="1"/>
</dbReference>
<dbReference type="EMBL" id="SOMN01000034">
    <property type="protein sequence ID" value="TFE23448.1"/>
    <property type="molecule type" value="Genomic_DNA"/>
</dbReference>
<keyword evidence="12" id="KW-1185">Reference proteome</keyword>
<keyword evidence="6 9" id="KW-0808">Transferase</keyword>
<dbReference type="Proteomes" id="UP000297900">
    <property type="component" value="Unassembled WGS sequence"/>
</dbReference>
<evidence type="ECO:0000256" key="2">
    <source>
        <dbReference type="ARBA" id="ARBA00004978"/>
    </source>
</evidence>
<comment type="pathway">
    <text evidence="2 9">Amine and polyamine biosynthesis; ectoine biosynthesis; L-ectoine from L-aspartate 4-semialdehyde: step 2/3.</text>
</comment>
<comment type="function">
    <text evidence="1 9">Catalyzes the acetylation of L-2,4-diaminobutyrate (DABA) to gamma-N-acetyl-alpha,gamma-diaminobutyric acid (ADABA) with acetyl coenzyme A.</text>
</comment>
<dbReference type="Gene3D" id="3.40.630.30">
    <property type="match status" value="1"/>
</dbReference>
<evidence type="ECO:0000259" key="10">
    <source>
        <dbReference type="PROSITE" id="PS51186"/>
    </source>
</evidence>
<dbReference type="SUPFAM" id="SSF55729">
    <property type="entry name" value="Acyl-CoA N-acyltransferases (Nat)"/>
    <property type="match status" value="1"/>
</dbReference>
<dbReference type="CDD" id="cd04301">
    <property type="entry name" value="NAT_SF"/>
    <property type="match status" value="1"/>
</dbReference>
<dbReference type="EC" id="2.3.1.178" evidence="4 9"/>
<dbReference type="InterPro" id="IPR016181">
    <property type="entry name" value="Acyl_CoA_acyltransferase"/>
</dbReference>
<dbReference type="PROSITE" id="PS51186">
    <property type="entry name" value="GNAT"/>
    <property type="match status" value="1"/>
</dbReference>
<comment type="caution">
    <text evidence="11">The sequence shown here is derived from an EMBL/GenBank/DDBJ whole genome shotgun (WGS) entry which is preliminary data.</text>
</comment>
<dbReference type="AlphaFoldDB" id="A0A4Y8LUJ9"/>
<evidence type="ECO:0000256" key="5">
    <source>
        <dbReference type="ARBA" id="ARBA00017935"/>
    </source>
</evidence>
<dbReference type="GO" id="GO:0019491">
    <property type="term" value="P:ectoine biosynthetic process"/>
    <property type="evidence" value="ECO:0007669"/>
    <property type="project" value="UniProtKB-UniPathway"/>
</dbReference>
<evidence type="ECO:0000313" key="12">
    <source>
        <dbReference type="Proteomes" id="UP000297900"/>
    </source>
</evidence>
<keyword evidence="7 9" id="KW-0012">Acyltransferase</keyword>
<dbReference type="UniPathway" id="UPA00067">
    <property type="reaction ID" value="UER00122"/>
</dbReference>
<dbReference type="RefSeq" id="WP_135153825.1">
    <property type="nucleotide sequence ID" value="NZ_SOMN01000034.1"/>
</dbReference>
<proteinExistence type="inferred from homology"/>
<dbReference type="InterPro" id="IPR000182">
    <property type="entry name" value="GNAT_dom"/>
</dbReference>
<evidence type="ECO:0000313" key="11">
    <source>
        <dbReference type="EMBL" id="TFE23448.1"/>
    </source>
</evidence>
<name>A0A4Y8LUJ9_9BACL</name>
<dbReference type="Pfam" id="PF00583">
    <property type="entry name" value="Acetyltransf_1"/>
    <property type="match status" value="1"/>
</dbReference>
<evidence type="ECO:0000256" key="4">
    <source>
        <dbReference type="ARBA" id="ARBA00012355"/>
    </source>
</evidence>
<comment type="catalytic activity">
    <reaction evidence="8 9">
        <text>L-2,4-diaminobutanoate + acetyl-CoA = (2S)-4-acetamido-2-aminobutanoate + CoA + H(+)</text>
        <dbReference type="Rhea" id="RHEA:16901"/>
        <dbReference type="ChEBI" id="CHEBI:15378"/>
        <dbReference type="ChEBI" id="CHEBI:57287"/>
        <dbReference type="ChEBI" id="CHEBI:57288"/>
        <dbReference type="ChEBI" id="CHEBI:58761"/>
        <dbReference type="ChEBI" id="CHEBI:58929"/>
        <dbReference type="EC" id="2.3.1.178"/>
    </reaction>
</comment>
<evidence type="ECO:0000256" key="9">
    <source>
        <dbReference type="RuleBase" id="RU365045"/>
    </source>
</evidence>
<evidence type="ECO:0000256" key="6">
    <source>
        <dbReference type="ARBA" id="ARBA00022679"/>
    </source>
</evidence>
<protein>
    <recommendedName>
        <fullName evidence="5 9">L-2,4-diaminobutyric acid acetyltransferase</fullName>
        <shortName evidence="9">DABA acetyltransferase</shortName>
        <ecNumber evidence="4 9">2.3.1.178</ecNumber>
    </recommendedName>
</protein>
<evidence type="ECO:0000256" key="7">
    <source>
        <dbReference type="ARBA" id="ARBA00023315"/>
    </source>
</evidence>
<sequence>MRGLNHRLPPLVYRIPGQEDGPRIWEMVRDSRNLDLNSSYFYLTMSRWFSLSCRVAVETESNTLIGFVIGFRQPEQPDTLFIWQIAVEARYRGKGIARKLLDEVTGLPDIRFVEATVAPSNIASRSLFLKWAQSHESSAVLCSGFGEDCFPGNEHEREDLFRIGPLSERRGPRRRSIDESIAIEKQ</sequence>
<evidence type="ECO:0000256" key="8">
    <source>
        <dbReference type="ARBA" id="ARBA00048924"/>
    </source>
</evidence>
<gene>
    <name evidence="9 11" type="primary">ectA</name>
    <name evidence="11" type="ORF">E2980_19020</name>
</gene>
<reference evidence="11 12" key="1">
    <citation type="submission" date="2019-03" db="EMBL/GenBank/DDBJ databases">
        <title>Cohnella endophytica sp. nov., a novel endophytic bacterium isolated from bark of Sonneratia apetala.</title>
        <authorList>
            <person name="Tuo L."/>
        </authorList>
    </citation>
    <scope>NUCLEOTIDE SEQUENCE [LARGE SCALE GENOMIC DNA]</scope>
    <source>
        <strain evidence="11 12">CCTCC AB 208254</strain>
    </source>
</reference>
<feature type="domain" description="N-acetyltransferase" evidence="10">
    <location>
        <begin position="11"/>
        <end position="167"/>
    </location>
</feature>
<evidence type="ECO:0000256" key="3">
    <source>
        <dbReference type="ARBA" id="ARBA00010712"/>
    </source>
</evidence>
<dbReference type="InterPro" id="IPR012772">
    <property type="entry name" value="Ectoine_EctA"/>
</dbReference>
<organism evidence="11 12">
    <name type="scientific">Cohnella luojiensis</name>
    <dbReference type="NCBI Taxonomy" id="652876"/>
    <lineage>
        <taxon>Bacteria</taxon>
        <taxon>Bacillati</taxon>
        <taxon>Bacillota</taxon>
        <taxon>Bacilli</taxon>
        <taxon>Bacillales</taxon>
        <taxon>Paenibacillaceae</taxon>
        <taxon>Cohnella</taxon>
    </lineage>
</organism>
<evidence type="ECO:0000256" key="1">
    <source>
        <dbReference type="ARBA" id="ARBA00003741"/>
    </source>
</evidence>
<accession>A0A4Y8LUJ9</accession>
<dbReference type="GO" id="GO:0033816">
    <property type="term" value="F:diaminobutyrate acetyltransferase activity"/>
    <property type="evidence" value="ECO:0007669"/>
    <property type="project" value="UniProtKB-EC"/>
</dbReference>
<comment type="similarity">
    <text evidence="3 9">Belongs to the acetyltransferase family. EctA subfamily.</text>
</comment>